<organism evidence="1 2">
    <name type="scientific">Oldenlandia corymbosa var. corymbosa</name>
    <dbReference type="NCBI Taxonomy" id="529605"/>
    <lineage>
        <taxon>Eukaryota</taxon>
        <taxon>Viridiplantae</taxon>
        <taxon>Streptophyta</taxon>
        <taxon>Embryophyta</taxon>
        <taxon>Tracheophyta</taxon>
        <taxon>Spermatophyta</taxon>
        <taxon>Magnoliopsida</taxon>
        <taxon>eudicotyledons</taxon>
        <taxon>Gunneridae</taxon>
        <taxon>Pentapetalae</taxon>
        <taxon>asterids</taxon>
        <taxon>lamiids</taxon>
        <taxon>Gentianales</taxon>
        <taxon>Rubiaceae</taxon>
        <taxon>Rubioideae</taxon>
        <taxon>Spermacoceae</taxon>
        <taxon>Hedyotis-Oldenlandia complex</taxon>
        <taxon>Oldenlandia</taxon>
    </lineage>
</organism>
<sequence>MREKKRKQEIACLKLEKGLLEEEKLTHEESIKEEQAMRFAKDKELATVQAMYREVETKLTEYRESHVPKDLQKWMTAFWARMVPTGGLASILVGISNNAKALGGHGVAVAALQRMKSGRTINAGWLQQFIKPHSKKTLLKL</sequence>
<proteinExistence type="predicted"/>
<evidence type="ECO:0000313" key="1">
    <source>
        <dbReference type="EMBL" id="CAI9111964.1"/>
    </source>
</evidence>
<accession>A0AAV1DWB9</accession>
<name>A0AAV1DWB9_OLDCO</name>
<dbReference type="Proteomes" id="UP001161247">
    <property type="component" value="Chromosome 7"/>
</dbReference>
<evidence type="ECO:0000313" key="2">
    <source>
        <dbReference type="Proteomes" id="UP001161247"/>
    </source>
</evidence>
<keyword evidence="2" id="KW-1185">Reference proteome</keyword>
<dbReference type="EMBL" id="OX459124">
    <property type="protein sequence ID" value="CAI9111964.1"/>
    <property type="molecule type" value="Genomic_DNA"/>
</dbReference>
<gene>
    <name evidence="1" type="ORF">OLC1_LOCUS19242</name>
</gene>
<reference evidence="1" key="1">
    <citation type="submission" date="2023-03" db="EMBL/GenBank/DDBJ databases">
        <authorList>
            <person name="Julca I."/>
        </authorList>
    </citation>
    <scope>NUCLEOTIDE SEQUENCE</scope>
</reference>
<dbReference type="AlphaFoldDB" id="A0AAV1DWB9"/>
<protein>
    <submittedName>
        <fullName evidence="1">OLC1v1012320C1</fullName>
    </submittedName>
</protein>